<dbReference type="Proteomes" id="UP000186373">
    <property type="component" value="Unassembled WGS sequence"/>
</dbReference>
<dbReference type="AlphaFoldDB" id="A0A1N7I510"/>
<dbReference type="EMBL" id="FTNY01000002">
    <property type="protein sequence ID" value="SIS32128.1"/>
    <property type="molecule type" value="Genomic_DNA"/>
</dbReference>
<protein>
    <submittedName>
        <fullName evidence="1">Uncharacterized protein</fullName>
    </submittedName>
</protein>
<sequence>MWVENLSYKKHSPAGARGKTIKKAVFTNGETAFFYFFFLVDFDTDIDFC</sequence>
<name>A0A1N7I510_9FLAO</name>
<evidence type="ECO:0000313" key="2">
    <source>
        <dbReference type="Proteomes" id="UP000186373"/>
    </source>
</evidence>
<keyword evidence="2" id="KW-1185">Reference proteome</keyword>
<gene>
    <name evidence="1" type="ORF">SAMN05421639_10279</name>
</gene>
<proteinExistence type="predicted"/>
<reference evidence="2" key="1">
    <citation type="submission" date="2017-01" db="EMBL/GenBank/DDBJ databases">
        <authorList>
            <person name="Varghese N."/>
            <person name="Submissions S."/>
        </authorList>
    </citation>
    <scope>NUCLEOTIDE SEQUENCE [LARGE SCALE GENOMIC DNA]</scope>
    <source>
        <strain evidence="2">DSM 17126</strain>
    </source>
</reference>
<evidence type="ECO:0000313" key="1">
    <source>
        <dbReference type="EMBL" id="SIS32128.1"/>
    </source>
</evidence>
<accession>A0A1N7I510</accession>
<organism evidence="1 2">
    <name type="scientific">Chryseobacterium shigense</name>
    <dbReference type="NCBI Taxonomy" id="297244"/>
    <lineage>
        <taxon>Bacteria</taxon>
        <taxon>Pseudomonadati</taxon>
        <taxon>Bacteroidota</taxon>
        <taxon>Flavobacteriia</taxon>
        <taxon>Flavobacteriales</taxon>
        <taxon>Weeksellaceae</taxon>
        <taxon>Chryseobacterium group</taxon>
        <taxon>Chryseobacterium</taxon>
    </lineage>
</organism>